<name>A0A6I0F7Z6_9FIRM</name>
<sequence>MDISGIKKVDIPNFENRVQKLSATDKNVEMANVKDVKKSKEDQSFEPEQLNSAIDKMNKAMAALNTSLQFAIHEDTDMMMVQMVDMKDKTVLKEFPPREFLDTISKIRNMIGIFLDARV</sequence>
<accession>A0A6I0F7Z6</accession>
<keyword evidence="1" id="KW-0282">Flagellum</keyword>
<reference evidence="1 2" key="1">
    <citation type="submission" date="2019-10" db="EMBL/GenBank/DDBJ databases">
        <title>Whole-genome sequence of the extremophile Heliorestis acidaminivorans DSM 24790.</title>
        <authorList>
            <person name="Kyndt J.A."/>
            <person name="Meyer T.E."/>
        </authorList>
    </citation>
    <scope>NUCLEOTIDE SEQUENCE [LARGE SCALE GENOMIC DNA]</scope>
    <source>
        <strain evidence="1 2">DSM 24790</strain>
    </source>
</reference>
<evidence type="ECO:0000313" key="2">
    <source>
        <dbReference type="Proteomes" id="UP000468766"/>
    </source>
</evidence>
<evidence type="ECO:0000313" key="1">
    <source>
        <dbReference type="EMBL" id="KAB2953618.1"/>
    </source>
</evidence>
<keyword evidence="1" id="KW-0969">Cilium</keyword>
<dbReference type="OrthoDB" id="9799867at2"/>
<proteinExistence type="predicted"/>
<gene>
    <name evidence="1" type="ORF">F9B85_03080</name>
</gene>
<dbReference type="RefSeq" id="WP_151618461.1">
    <property type="nucleotide sequence ID" value="NZ_WBXO01000002.1"/>
</dbReference>
<keyword evidence="1" id="KW-0966">Cell projection</keyword>
<dbReference type="SUPFAM" id="SSF160214">
    <property type="entry name" value="FlaG-like"/>
    <property type="match status" value="1"/>
</dbReference>
<dbReference type="Pfam" id="PF03646">
    <property type="entry name" value="FlaG"/>
    <property type="match status" value="1"/>
</dbReference>
<dbReference type="Gene3D" id="3.30.160.170">
    <property type="entry name" value="FlaG-like"/>
    <property type="match status" value="1"/>
</dbReference>
<protein>
    <submittedName>
        <fullName evidence="1">Flagellar protein FlaG</fullName>
    </submittedName>
</protein>
<dbReference type="PANTHER" id="PTHR37166">
    <property type="entry name" value="PROTEIN FLAG"/>
    <property type="match status" value="1"/>
</dbReference>
<keyword evidence="2" id="KW-1185">Reference proteome</keyword>
<dbReference type="AlphaFoldDB" id="A0A6I0F7Z6"/>
<dbReference type="PANTHER" id="PTHR37166:SF1">
    <property type="entry name" value="PROTEIN FLAG"/>
    <property type="match status" value="1"/>
</dbReference>
<dbReference type="InterPro" id="IPR005186">
    <property type="entry name" value="FlaG"/>
</dbReference>
<dbReference type="Proteomes" id="UP000468766">
    <property type="component" value="Unassembled WGS sequence"/>
</dbReference>
<dbReference type="InterPro" id="IPR035924">
    <property type="entry name" value="FlaG-like_sf"/>
</dbReference>
<dbReference type="EMBL" id="WBXO01000002">
    <property type="protein sequence ID" value="KAB2953618.1"/>
    <property type="molecule type" value="Genomic_DNA"/>
</dbReference>
<organism evidence="1 2">
    <name type="scientific">Heliorestis acidaminivorans</name>
    <dbReference type="NCBI Taxonomy" id="553427"/>
    <lineage>
        <taxon>Bacteria</taxon>
        <taxon>Bacillati</taxon>
        <taxon>Bacillota</taxon>
        <taxon>Clostridia</taxon>
        <taxon>Eubacteriales</taxon>
        <taxon>Heliobacteriaceae</taxon>
        <taxon>Heliorestis</taxon>
    </lineage>
</organism>
<comment type="caution">
    <text evidence="1">The sequence shown here is derived from an EMBL/GenBank/DDBJ whole genome shotgun (WGS) entry which is preliminary data.</text>
</comment>